<organism evidence="1 2">
    <name type="scientific">Longibaculum muris</name>
    <dbReference type="NCBI Taxonomy" id="1796628"/>
    <lineage>
        <taxon>Bacteria</taxon>
        <taxon>Bacillati</taxon>
        <taxon>Bacillota</taxon>
        <taxon>Erysipelotrichia</taxon>
        <taxon>Erysipelotrichales</taxon>
        <taxon>Coprobacillaceae</taxon>
        <taxon>Longibaculum</taxon>
    </lineage>
</organism>
<proteinExistence type="predicted"/>
<evidence type="ECO:0000313" key="1">
    <source>
        <dbReference type="EMBL" id="TCV95325.1"/>
    </source>
</evidence>
<dbReference type="Proteomes" id="UP000295515">
    <property type="component" value="Unassembled WGS sequence"/>
</dbReference>
<dbReference type="GeneID" id="98916079"/>
<dbReference type="RefSeq" id="WP_066444297.1">
    <property type="nucleotide sequence ID" value="NZ_JANKBF010000016.1"/>
</dbReference>
<dbReference type="AlphaFoldDB" id="A0A4R3YQV7"/>
<accession>A0A4R3YQV7</accession>
<sequence>MKRLILIGGTMGVGKTATSSLLKYQLDNCVFLDGDWCWDMHPFIVDEETKTMVMNNIVYQLNQFIHCSKIENIIFCWVMHQQSIIDELLSRLDVSNCEVYPISLICSKEALEKHIQKDIDLGIRKADVLKRSVERLSMYHDLNTIKVDITHLTIEQTVEKICDIIHA</sequence>
<evidence type="ECO:0000313" key="2">
    <source>
        <dbReference type="Proteomes" id="UP000295515"/>
    </source>
</evidence>
<keyword evidence="1" id="KW-0418">Kinase</keyword>
<protein>
    <submittedName>
        <fullName evidence="1">Shikimate kinase</fullName>
    </submittedName>
</protein>
<dbReference type="EMBL" id="SMCQ01000018">
    <property type="protein sequence ID" value="TCV95325.1"/>
    <property type="molecule type" value="Genomic_DNA"/>
</dbReference>
<keyword evidence="2" id="KW-1185">Reference proteome</keyword>
<gene>
    <name evidence="1" type="ORF">EDD60_11844</name>
</gene>
<dbReference type="Gene3D" id="3.40.50.300">
    <property type="entry name" value="P-loop containing nucleotide triphosphate hydrolases"/>
    <property type="match status" value="1"/>
</dbReference>
<name>A0A4R3YQV7_9FIRM</name>
<dbReference type="SUPFAM" id="SSF52540">
    <property type="entry name" value="P-loop containing nucleoside triphosphate hydrolases"/>
    <property type="match status" value="1"/>
</dbReference>
<comment type="caution">
    <text evidence="1">The sequence shown here is derived from an EMBL/GenBank/DDBJ whole genome shotgun (WGS) entry which is preliminary data.</text>
</comment>
<dbReference type="InterPro" id="IPR027417">
    <property type="entry name" value="P-loop_NTPase"/>
</dbReference>
<reference evidence="1 2" key="1">
    <citation type="submission" date="2019-03" db="EMBL/GenBank/DDBJ databases">
        <title>Genomic Encyclopedia of Type Strains, Phase IV (KMG-IV): sequencing the most valuable type-strain genomes for metagenomic binning, comparative biology and taxonomic classification.</title>
        <authorList>
            <person name="Goeker M."/>
        </authorList>
    </citation>
    <scope>NUCLEOTIDE SEQUENCE [LARGE SCALE GENOMIC DNA]</scope>
    <source>
        <strain evidence="1 2">DSM 29487</strain>
    </source>
</reference>
<dbReference type="GO" id="GO:0016301">
    <property type="term" value="F:kinase activity"/>
    <property type="evidence" value="ECO:0007669"/>
    <property type="project" value="UniProtKB-KW"/>
</dbReference>
<keyword evidence="1" id="KW-0808">Transferase</keyword>
<dbReference type="Pfam" id="PF13238">
    <property type="entry name" value="AAA_18"/>
    <property type="match status" value="1"/>
</dbReference>